<dbReference type="GO" id="GO:0030514">
    <property type="term" value="P:negative regulation of BMP signaling pathway"/>
    <property type="evidence" value="ECO:0007669"/>
    <property type="project" value="TreeGrafter"/>
</dbReference>
<dbReference type="GO" id="GO:0000981">
    <property type="term" value="F:DNA-binding transcription factor activity, RNA polymerase II-specific"/>
    <property type="evidence" value="ECO:0007669"/>
    <property type="project" value="TreeGrafter"/>
</dbReference>
<dbReference type="EMBL" id="UYRS01018855">
    <property type="protein sequence ID" value="VDK40783.1"/>
    <property type="molecule type" value="Genomic_DNA"/>
</dbReference>
<comment type="similarity">
    <text evidence="1">Belongs to the SKI family.</text>
</comment>
<dbReference type="PROSITE" id="PS01358">
    <property type="entry name" value="ZF_RANBP2_1"/>
    <property type="match status" value="5"/>
</dbReference>
<dbReference type="InterPro" id="IPR001876">
    <property type="entry name" value="Znf_RanBP2"/>
</dbReference>
<dbReference type="PANTHER" id="PTHR10005">
    <property type="entry name" value="SKI ONCOGENE-RELATED"/>
    <property type="match status" value="1"/>
</dbReference>
<evidence type="ECO:0000259" key="7">
    <source>
        <dbReference type="PROSITE" id="PS50199"/>
    </source>
</evidence>
<keyword evidence="9" id="KW-1185">Reference proteome</keyword>
<feature type="domain" description="RanBP2-type" evidence="7">
    <location>
        <begin position="975"/>
        <end position="1004"/>
    </location>
</feature>
<dbReference type="GO" id="GO:0005634">
    <property type="term" value="C:nucleus"/>
    <property type="evidence" value="ECO:0007669"/>
    <property type="project" value="TreeGrafter"/>
</dbReference>
<dbReference type="SUPFAM" id="SSF63763">
    <property type="entry name" value="SAND domain-like"/>
    <property type="match status" value="1"/>
</dbReference>
<dbReference type="Pfam" id="PF08782">
    <property type="entry name" value="c-SKI_SMAD_bind"/>
    <property type="match status" value="1"/>
</dbReference>
<dbReference type="Gene3D" id="3.10.390.10">
    <property type="entry name" value="SAND domain-like"/>
    <property type="match status" value="1"/>
</dbReference>
<dbReference type="InterPro" id="IPR009061">
    <property type="entry name" value="DNA-bd_dom_put_sf"/>
</dbReference>
<evidence type="ECO:0000256" key="4">
    <source>
        <dbReference type="ARBA" id="ARBA00022833"/>
    </source>
</evidence>
<dbReference type="OrthoDB" id="3938623at2759"/>
<dbReference type="InterPro" id="IPR036443">
    <property type="entry name" value="Znf_RanBP2_sf"/>
</dbReference>
<dbReference type="InterPro" id="IPR003380">
    <property type="entry name" value="SKI/SNO/DAC"/>
</dbReference>
<dbReference type="Gene3D" id="3.10.260.20">
    <property type="entry name" value="Ski"/>
    <property type="match status" value="1"/>
</dbReference>
<dbReference type="Pfam" id="PF02437">
    <property type="entry name" value="Ski_Sno_DHD"/>
    <property type="match status" value="1"/>
</dbReference>
<organism evidence="8 9">
    <name type="scientific">Taenia asiatica</name>
    <name type="common">Asian tapeworm</name>
    <dbReference type="NCBI Taxonomy" id="60517"/>
    <lineage>
        <taxon>Eukaryota</taxon>
        <taxon>Metazoa</taxon>
        <taxon>Spiralia</taxon>
        <taxon>Lophotrochozoa</taxon>
        <taxon>Platyhelminthes</taxon>
        <taxon>Cestoda</taxon>
        <taxon>Eucestoda</taxon>
        <taxon>Cyclophyllidea</taxon>
        <taxon>Taeniidae</taxon>
        <taxon>Taenia</taxon>
    </lineage>
</organism>
<gene>
    <name evidence="8" type="ORF">TASK_LOCUS8657</name>
</gene>
<keyword evidence="3 5" id="KW-0863">Zinc-finger</keyword>
<dbReference type="GO" id="GO:0005737">
    <property type="term" value="C:cytoplasm"/>
    <property type="evidence" value="ECO:0007669"/>
    <property type="project" value="TreeGrafter"/>
</dbReference>
<dbReference type="Gene3D" id="4.10.1060.10">
    <property type="entry name" value="Zinc finger, RanBP2-type"/>
    <property type="match status" value="4"/>
</dbReference>
<feature type="region of interest" description="Disordered" evidence="6">
    <location>
        <begin position="410"/>
        <end position="430"/>
    </location>
</feature>
<evidence type="ECO:0000313" key="8">
    <source>
        <dbReference type="EMBL" id="VDK40783.1"/>
    </source>
</evidence>
<sequence>MLGPMKESSGKEKALPHSIHALLQPKGIEEPTLSIFHLFGEPLVCLLLNGEERLCLAQISSRLLRGYSYNEIHNRRVALGITCVQCSPRQLELLRRVGAMPLSSRRCGTITKREAQRLVESFMQHLPAPPRLPENFVFEVEHHCGWGCSGLFVPTRYNSSRAKCVQCVFCRVFFSPNKFIFHCHSAAETGVQQQIVNYRHPDAANFNAWRRHLLLADPNPPDSLLFAWEDIKAMFNGGNRTKKASLPTPLATAFTTTITATTSTITSVEAVEENLNEPEASAACYAPPKRPTPLGFAPLVHTDVPMLKPHVNLPSLMSQHTSEVPNYLWLSGLISRDSVQSQSGSSSYGAGSGDVCGTVNVNDSLSEWAAHLREYFEKMTQVPIDVDVDLDAADDRSEYSIGSRASVSTSGVSSLLPRSHRNEHTTVKSPPKHVAPLRFIMENNEGETSKSPPSSSKAILSATAQRILHSLERHGSTMSSSNKIPSLAPIPFSPLSTPLQRSTTRYPSYMATYNRYKEFKRRFAVQSSTPSVLPQFSIACNRIEEHGDEDATRRKDDTTAVTRPSAFEFSSESSQALKSTSIQPHGALAISEKSQPVVICHSGATVANSAKTLETTDKVGSHVPSTAHDACTSAKLPVEKEFSSLNQQTKFVFSNPIALGPPARPPVTLPDASGFTFSNPKSQFKRPAPVENSSFLPILMSSRQPVSDHPCPFKKASVPLDLDLWRCESCLMENSGRDSVCKSCHLPASVPSSSKSNSSNATSDKPAFLVNLPSNGWECPTCMVQNKMGVSECVCCHTLNPSSEVTADASKEKVATAPVFNFGPPKSVSSAESFCAVSAGDKAPISGSAVNFGISVTSSSPNPPQVARPITQSSLISSKGWSCPTCLVKNDDSLKNCPCCKTAKPKSSDSTAPRAVDCASIPGFSFTKPAGTNATPTTVTFCFGSNSDQAVTTNFKFGDSAVQQNEIGVKLAKTDKNKWECPTCMVKNSDNISSCPCCQTKKPTFSLKLAPGIPNESGDKWACPTCLVRNDVLVDLCPCCQTKKPSKSSSDSVGGEETCASCLAKNGAFVSKCISCQVKKPDIDPLTVSSSGTSVDSVSRPPQYASSPPVVMSTLRPFLNFGSQNPNTSSCSSFPAAVVTTPSFSFSKPADASNTSTKGLEIPVTSISSNLKNGVFNFGTPATTSGFDFSAKKENVTPVVSATTSNFSSVSFNFGSSIVPAPAFKFGQPKLSSGGSSYDAGNTSRSMFFTANIKRCLTAHPWCFLIMSTFQRSSRDRIEWTSDSAGSAKAEQGIADVCSVAIGTYINVSCGAFL</sequence>
<evidence type="ECO:0000256" key="3">
    <source>
        <dbReference type="ARBA" id="ARBA00022771"/>
    </source>
</evidence>
<keyword evidence="4" id="KW-0862">Zinc</keyword>
<evidence type="ECO:0000313" key="9">
    <source>
        <dbReference type="Proteomes" id="UP000282613"/>
    </source>
</evidence>
<name>A0A3P6QE94_TAEAS</name>
<dbReference type="InterPro" id="IPR023216">
    <property type="entry name" value="Tscrpt_reg_SKI_SnoN"/>
</dbReference>
<dbReference type="GO" id="GO:0008270">
    <property type="term" value="F:zinc ion binding"/>
    <property type="evidence" value="ECO:0007669"/>
    <property type="project" value="UniProtKB-KW"/>
</dbReference>
<feature type="domain" description="RanBP2-type" evidence="7">
    <location>
        <begin position="773"/>
        <end position="802"/>
    </location>
</feature>
<protein>
    <recommendedName>
        <fullName evidence="7">RanBP2-type domain-containing protein</fullName>
    </recommendedName>
</protein>
<feature type="domain" description="RanBP2-type" evidence="7">
    <location>
        <begin position="1016"/>
        <end position="1046"/>
    </location>
</feature>
<dbReference type="SUPFAM" id="SSF90209">
    <property type="entry name" value="Ran binding protein zinc finger-like"/>
    <property type="match status" value="2"/>
</dbReference>
<dbReference type="InterPro" id="IPR014890">
    <property type="entry name" value="c-SKI_SMAD4-bd_dom"/>
</dbReference>
<proteinExistence type="inferred from homology"/>
<dbReference type="PANTHER" id="PTHR10005:SF26">
    <property type="entry name" value="CORL"/>
    <property type="match status" value="1"/>
</dbReference>
<dbReference type="GO" id="GO:0000978">
    <property type="term" value="F:RNA polymerase II cis-regulatory region sequence-specific DNA binding"/>
    <property type="evidence" value="ECO:0007669"/>
    <property type="project" value="TreeGrafter"/>
</dbReference>
<dbReference type="SMART" id="SM00547">
    <property type="entry name" value="ZnF_RBZ"/>
    <property type="match status" value="6"/>
</dbReference>
<reference evidence="8 9" key="1">
    <citation type="submission" date="2018-11" db="EMBL/GenBank/DDBJ databases">
        <authorList>
            <consortium name="Pathogen Informatics"/>
        </authorList>
    </citation>
    <scope>NUCLEOTIDE SEQUENCE [LARGE SCALE GENOMIC DNA]</scope>
</reference>
<dbReference type="GO" id="GO:0046332">
    <property type="term" value="F:SMAD binding"/>
    <property type="evidence" value="ECO:0007669"/>
    <property type="project" value="InterPro"/>
</dbReference>
<dbReference type="SUPFAM" id="SSF46955">
    <property type="entry name" value="Putative DNA-binding domain"/>
    <property type="match status" value="1"/>
</dbReference>
<dbReference type="Proteomes" id="UP000282613">
    <property type="component" value="Unassembled WGS sequence"/>
</dbReference>
<dbReference type="InterPro" id="IPR037000">
    <property type="entry name" value="Ski_DNA-bd_sf"/>
</dbReference>
<dbReference type="SMART" id="SM01046">
    <property type="entry name" value="c-SKI_SMAD_bind"/>
    <property type="match status" value="1"/>
</dbReference>
<dbReference type="GO" id="GO:0000122">
    <property type="term" value="P:negative regulation of transcription by RNA polymerase II"/>
    <property type="evidence" value="ECO:0007669"/>
    <property type="project" value="TreeGrafter"/>
</dbReference>
<dbReference type="GO" id="GO:0005667">
    <property type="term" value="C:transcription regulator complex"/>
    <property type="evidence" value="ECO:0007669"/>
    <property type="project" value="TreeGrafter"/>
</dbReference>
<dbReference type="InterPro" id="IPR010919">
    <property type="entry name" value="SAND-like_dom_sf"/>
</dbReference>
<keyword evidence="2" id="KW-0479">Metal-binding</keyword>
<feature type="domain" description="RanBP2-type" evidence="7">
    <location>
        <begin position="877"/>
        <end position="906"/>
    </location>
</feature>
<evidence type="ECO:0000256" key="6">
    <source>
        <dbReference type="SAM" id="MobiDB-lite"/>
    </source>
</evidence>
<dbReference type="PROSITE" id="PS50199">
    <property type="entry name" value="ZF_RANBP2_2"/>
    <property type="match status" value="4"/>
</dbReference>
<evidence type="ECO:0000256" key="2">
    <source>
        <dbReference type="ARBA" id="ARBA00022723"/>
    </source>
</evidence>
<accession>A0A3P6QE94</accession>
<evidence type="ECO:0000256" key="5">
    <source>
        <dbReference type="PROSITE-ProRule" id="PRU00322"/>
    </source>
</evidence>
<evidence type="ECO:0000256" key="1">
    <source>
        <dbReference type="ARBA" id="ARBA00009513"/>
    </source>
</evidence>